<dbReference type="PROSITE" id="PS00388">
    <property type="entry name" value="PROTEASOME_ALPHA_1"/>
    <property type="match status" value="1"/>
</dbReference>
<protein>
    <recommendedName>
        <fullName evidence="7">Proteasome subunit alpha type</fullName>
    </recommendedName>
</protein>
<comment type="subunit">
    <text evidence="7">The 20S proteasome core is composed of 28 subunits that are arranged in four stacked rings, resulting in a barrel-shaped structure. The two end rings are each formed by seven alpha subunits, and the two central rings are each formed by seven beta subunits.</text>
</comment>
<dbReference type="FunFam" id="3.60.20.10:FF:000055">
    <property type="entry name" value="Proteasome subunit alpha type"/>
    <property type="match status" value="1"/>
</dbReference>
<comment type="subunit">
    <text evidence="5">The 26S proteasome consists of a 20S proteasome core and two 19S regulatory subunits. The 20S proteasome core is composed of 28 subunits that are arranged in four stacked rings, resulting in a barrel-shaped structure. The two end rings are each formed by seven alpha subunits, and the two central rings are each formed by seven beta subunits. The catalytic chamber with the active sites is on the inside of the barrel.</text>
</comment>
<dbReference type="SMART" id="SM00948">
    <property type="entry name" value="Proteasome_A_N"/>
    <property type="match status" value="1"/>
</dbReference>
<dbReference type="PROSITE" id="PS51475">
    <property type="entry name" value="PROTEASOME_ALPHA_2"/>
    <property type="match status" value="1"/>
</dbReference>
<organism evidence="9 10">
    <name type="scientific">Chlorella vulgaris</name>
    <name type="common">Green alga</name>
    <dbReference type="NCBI Taxonomy" id="3077"/>
    <lineage>
        <taxon>Eukaryota</taxon>
        <taxon>Viridiplantae</taxon>
        <taxon>Chlorophyta</taxon>
        <taxon>core chlorophytes</taxon>
        <taxon>Trebouxiophyceae</taxon>
        <taxon>Chlorellales</taxon>
        <taxon>Chlorellaceae</taxon>
        <taxon>Chlorella clade</taxon>
        <taxon>Chlorella</taxon>
    </lineage>
</organism>
<comment type="subcellular location">
    <subcellularLocation>
        <location evidence="7">Cytoplasm</location>
    </subcellularLocation>
    <subcellularLocation>
        <location evidence="7">Nucleus</location>
    </subcellularLocation>
</comment>
<dbReference type="InterPro" id="IPR050115">
    <property type="entry name" value="Proteasome_alpha"/>
</dbReference>
<dbReference type="GO" id="GO:0006511">
    <property type="term" value="P:ubiquitin-dependent protein catabolic process"/>
    <property type="evidence" value="ECO:0007669"/>
    <property type="project" value="InterPro"/>
</dbReference>
<evidence type="ECO:0000256" key="5">
    <source>
        <dbReference type="ARBA" id="ARBA00026071"/>
    </source>
</evidence>
<dbReference type="Proteomes" id="UP001055712">
    <property type="component" value="Unassembled WGS sequence"/>
</dbReference>
<dbReference type="PANTHER" id="PTHR11599">
    <property type="entry name" value="PROTEASOME SUBUNIT ALPHA/BETA"/>
    <property type="match status" value="1"/>
</dbReference>
<dbReference type="Pfam" id="PF00227">
    <property type="entry name" value="Proteasome"/>
    <property type="match status" value="1"/>
</dbReference>
<dbReference type="AlphaFoldDB" id="A0A9D4TU65"/>
<keyword evidence="4 7" id="KW-0539">Nucleus</keyword>
<evidence type="ECO:0000259" key="8">
    <source>
        <dbReference type="PROSITE" id="PS00388"/>
    </source>
</evidence>
<dbReference type="InterPro" id="IPR034642">
    <property type="entry name" value="Proteasome_subunit_alpha6"/>
</dbReference>
<reference evidence="9" key="1">
    <citation type="journal article" date="2019" name="Plant J.">
        <title>Chlorella vulgaris genome assembly and annotation reveals the molecular basis for metabolic acclimation to high light conditions.</title>
        <authorList>
            <person name="Cecchin M."/>
            <person name="Marcolungo L."/>
            <person name="Rossato M."/>
            <person name="Girolomoni L."/>
            <person name="Cosentino E."/>
            <person name="Cuine S."/>
            <person name="Li-Beisson Y."/>
            <person name="Delledonne M."/>
            <person name="Ballottari M."/>
        </authorList>
    </citation>
    <scope>NUCLEOTIDE SEQUENCE</scope>
    <source>
        <strain evidence="9">211/11P</strain>
    </source>
</reference>
<keyword evidence="3 6" id="KW-0647">Proteasome</keyword>
<evidence type="ECO:0000256" key="4">
    <source>
        <dbReference type="ARBA" id="ARBA00023242"/>
    </source>
</evidence>
<dbReference type="GO" id="GO:0005737">
    <property type="term" value="C:cytoplasm"/>
    <property type="evidence" value="ECO:0007669"/>
    <property type="project" value="UniProtKB-SubCell"/>
</dbReference>
<evidence type="ECO:0000313" key="9">
    <source>
        <dbReference type="EMBL" id="KAI3434548.1"/>
    </source>
</evidence>
<dbReference type="CDD" id="cd03754">
    <property type="entry name" value="proteasome_alpha_type_6"/>
    <property type="match status" value="1"/>
</dbReference>
<gene>
    <name evidence="9" type="ORF">D9Q98_002621</name>
</gene>
<dbReference type="GO" id="GO:0019773">
    <property type="term" value="C:proteasome core complex, alpha-subunit complex"/>
    <property type="evidence" value="ECO:0007669"/>
    <property type="project" value="UniProtKB-UniRule"/>
</dbReference>
<dbReference type="GO" id="GO:0005634">
    <property type="term" value="C:nucleus"/>
    <property type="evidence" value="ECO:0007669"/>
    <property type="project" value="UniProtKB-SubCell"/>
</dbReference>
<dbReference type="OrthoDB" id="431557at2759"/>
<evidence type="ECO:0000256" key="7">
    <source>
        <dbReference type="RuleBase" id="RU000551"/>
    </source>
</evidence>
<dbReference type="SUPFAM" id="SSF56235">
    <property type="entry name" value="N-terminal nucleophile aminohydrolases (Ntn hydrolases)"/>
    <property type="match status" value="1"/>
</dbReference>
<evidence type="ECO:0000256" key="3">
    <source>
        <dbReference type="ARBA" id="ARBA00022942"/>
    </source>
</evidence>
<comment type="function">
    <text evidence="1">The proteasome is a multicatalytic proteinase complex which is characterized by its ability to cleave peptides with Arg, Phe, Tyr, Leu, and Glu adjacent to the leaving group at neutral or slightly basic pH. The proteasome has an ATP-dependent proteolytic activity.</text>
</comment>
<dbReference type="InterPro" id="IPR000426">
    <property type="entry name" value="Proteasome_asu_N"/>
</dbReference>
<comment type="similarity">
    <text evidence="6 7">Belongs to the peptidase T1A family.</text>
</comment>
<feature type="domain" description="Proteasome alpha-type subunits" evidence="8">
    <location>
        <begin position="8"/>
        <end position="30"/>
    </location>
</feature>
<dbReference type="InterPro" id="IPR001353">
    <property type="entry name" value="Proteasome_sua/b"/>
</dbReference>
<comment type="caution">
    <text evidence="9">The sequence shown here is derived from an EMBL/GenBank/DDBJ whole genome shotgun (WGS) entry which is preliminary data.</text>
</comment>
<keyword evidence="10" id="KW-1185">Reference proteome</keyword>
<dbReference type="Pfam" id="PF10584">
    <property type="entry name" value="Proteasome_A_N"/>
    <property type="match status" value="1"/>
</dbReference>
<proteinExistence type="inferred from homology"/>
<accession>A0A9D4TU65</accession>
<dbReference type="EMBL" id="SIDB01000003">
    <property type="protein sequence ID" value="KAI3434548.1"/>
    <property type="molecule type" value="Genomic_DNA"/>
</dbReference>
<evidence type="ECO:0000256" key="2">
    <source>
        <dbReference type="ARBA" id="ARBA00022490"/>
    </source>
</evidence>
<name>A0A9D4TU65_CHLVU</name>
<dbReference type="InterPro" id="IPR029055">
    <property type="entry name" value="Ntn_hydrolases_N"/>
</dbReference>
<sequence>MSRGSTGYDRHITIFSPEGRLYQVEYAFKAAKSNGSTAVAVRGPDAVCFVTQHKVPDKLTDPSSVTQIYTITKHIGMLVMGMLGDARSLVQKARSESAEFRFKYGYEVPVHHLARVLADQAQVYTQHAYMRPLGVIPILIAMDEERGPQLFKVDPAGYFVGYKATAAGVKETEAVSILEKKLKSGAGSNQNEMLELAISTLQHVLGEDLKASDIEVGLASAHNAGHFRVLTRTELDEHLAAISEKE</sequence>
<evidence type="ECO:0000256" key="6">
    <source>
        <dbReference type="PROSITE-ProRule" id="PRU00808"/>
    </source>
</evidence>
<evidence type="ECO:0000256" key="1">
    <source>
        <dbReference type="ARBA" id="ARBA00002000"/>
    </source>
</evidence>
<reference evidence="9" key="2">
    <citation type="submission" date="2020-11" db="EMBL/GenBank/DDBJ databases">
        <authorList>
            <person name="Cecchin M."/>
            <person name="Marcolungo L."/>
            <person name="Rossato M."/>
            <person name="Girolomoni L."/>
            <person name="Cosentino E."/>
            <person name="Cuine S."/>
            <person name="Li-Beisson Y."/>
            <person name="Delledonne M."/>
            <person name="Ballottari M."/>
        </authorList>
    </citation>
    <scope>NUCLEOTIDE SEQUENCE</scope>
    <source>
        <strain evidence="9">211/11P</strain>
        <tissue evidence="9">Whole cell</tissue>
    </source>
</reference>
<dbReference type="InterPro" id="IPR023332">
    <property type="entry name" value="Proteasome_alpha-type"/>
</dbReference>
<dbReference type="Gene3D" id="3.60.20.10">
    <property type="entry name" value="Glutamine Phosphoribosylpyrophosphate, subunit 1, domain 1"/>
    <property type="match status" value="1"/>
</dbReference>
<keyword evidence="2 7" id="KW-0963">Cytoplasm</keyword>
<evidence type="ECO:0000313" key="10">
    <source>
        <dbReference type="Proteomes" id="UP001055712"/>
    </source>
</evidence>